<sequence>MVYMYLSSIYLWKVTLTDNNIIEQELGKYGIVCIEDMVHQIYNVGPHFKEVIRLMWPFELNKPVGGLTGSKTLFKDGGDSGNREDLINELLEASIRNGDIQGFQLFRNVTDQFSSKKGHLNHHQEISKQGMAKDNKNLPSTQDHLRDIGDWKDTQRPLQSHQPLSEDLNDDEEEERSKH</sequence>
<dbReference type="PANTHER" id="PTHR11524">
    <property type="entry name" value="60S RIBOSOMAL PROTEIN L7"/>
    <property type="match status" value="1"/>
</dbReference>
<protein>
    <submittedName>
        <fullName evidence="2">Uncharacterized protein</fullName>
    </submittedName>
</protein>
<evidence type="ECO:0000256" key="1">
    <source>
        <dbReference type="SAM" id="MobiDB-lite"/>
    </source>
</evidence>
<dbReference type="GO" id="GO:0000463">
    <property type="term" value="P:maturation of LSU-rRNA from tricistronic rRNA transcript (SSU-rRNA, 5.8S rRNA, LSU-rRNA)"/>
    <property type="evidence" value="ECO:0007669"/>
    <property type="project" value="TreeGrafter"/>
</dbReference>
<dbReference type="PANTHER" id="PTHR11524:SF36">
    <property type="entry name" value="LARGE RIBOSOMAL SUBUNIT PROTEIN UL30Z"/>
    <property type="match status" value="1"/>
</dbReference>
<dbReference type="Gene3D" id="3.30.1390.20">
    <property type="entry name" value="Ribosomal protein L30, ferredoxin-like fold domain"/>
    <property type="match status" value="1"/>
</dbReference>
<dbReference type="SUPFAM" id="SSF55129">
    <property type="entry name" value="Ribosomal protein L30p/L7e"/>
    <property type="match status" value="1"/>
</dbReference>
<feature type="compositionally biased region" description="Basic and acidic residues" evidence="1">
    <location>
        <begin position="122"/>
        <end position="136"/>
    </location>
</feature>
<comment type="caution">
    <text evidence="2">The sequence shown here is derived from an EMBL/GenBank/DDBJ whole genome shotgun (WGS) entry which is preliminary data.</text>
</comment>
<dbReference type="AlphaFoldDB" id="A0A444Z868"/>
<feature type="compositionally biased region" description="Acidic residues" evidence="1">
    <location>
        <begin position="167"/>
        <end position="179"/>
    </location>
</feature>
<evidence type="ECO:0000313" key="2">
    <source>
        <dbReference type="EMBL" id="RYR10318.1"/>
    </source>
</evidence>
<accession>A0A444Z868</accession>
<gene>
    <name evidence="2" type="ORF">Ahy_B05g078791</name>
</gene>
<dbReference type="EMBL" id="SDMP01000015">
    <property type="protein sequence ID" value="RYR10318.1"/>
    <property type="molecule type" value="Genomic_DNA"/>
</dbReference>
<dbReference type="GO" id="GO:0022625">
    <property type="term" value="C:cytosolic large ribosomal subunit"/>
    <property type="evidence" value="ECO:0007669"/>
    <property type="project" value="TreeGrafter"/>
</dbReference>
<evidence type="ECO:0000313" key="3">
    <source>
        <dbReference type="Proteomes" id="UP000289738"/>
    </source>
</evidence>
<dbReference type="GO" id="GO:0003723">
    <property type="term" value="F:RNA binding"/>
    <property type="evidence" value="ECO:0007669"/>
    <property type="project" value="TreeGrafter"/>
</dbReference>
<name>A0A444Z868_ARAHY</name>
<reference evidence="2 3" key="1">
    <citation type="submission" date="2019-01" db="EMBL/GenBank/DDBJ databases">
        <title>Sequencing of cultivated peanut Arachis hypogaea provides insights into genome evolution and oil improvement.</title>
        <authorList>
            <person name="Chen X."/>
        </authorList>
    </citation>
    <scope>NUCLEOTIDE SEQUENCE [LARGE SCALE GENOMIC DNA]</scope>
    <source>
        <strain evidence="3">cv. Fuhuasheng</strain>
        <tissue evidence="2">Leaves</tissue>
    </source>
</reference>
<organism evidence="2 3">
    <name type="scientific">Arachis hypogaea</name>
    <name type="common">Peanut</name>
    <dbReference type="NCBI Taxonomy" id="3818"/>
    <lineage>
        <taxon>Eukaryota</taxon>
        <taxon>Viridiplantae</taxon>
        <taxon>Streptophyta</taxon>
        <taxon>Embryophyta</taxon>
        <taxon>Tracheophyta</taxon>
        <taxon>Spermatophyta</taxon>
        <taxon>Magnoliopsida</taxon>
        <taxon>eudicotyledons</taxon>
        <taxon>Gunneridae</taxon>
        <taxon>Pentapetalae</taxon>
        <taxon>rosids</taxon>
        <taxon>fabids</taxon>
        <taxon>Fabales</taxon>
        <taxon>Fabaceae</taxon>
        <taxon>Papilionoideae</taxon>
        <taxon>50 kb inversion clade</taxon>
        <taxon>dalbergioids sensu lato</taxon>
        <taxon>Dalbergieae</taxon>
        <taxon>Pterocarpus clade</taxon>
        <taxon>Arachis</taxon>
    </lineage>
</organism>
<dbReference type="GO" id="GO:0003735">
    <property type="term" value="F:structural constituent of ribosome"/>
    <property type="evidence" value="ECO:0007669"/>
    <property type="project" value="TreeGrafter"/>
</dbReference>
<keyword evidence="3" id="KW-1185">Reference proteome</keyword>
<feature type="compositionally biased region" description="Basic and acidic residues" evidence="1">
    <location>
        <begin position="143"/>
        <end position="155"/>
    </location>
</feature>
<proteinExistence type="predicted"/>
<feature type="region of interest" description="Disordered" evidence="1">
    <location>
        <begin position="116"/>
        <end position="179"/>
    </location>
</feature>
<dbReference type="InterPro" id="IPR039699">
    <property type="entry name" value="Ribosomal_uL30"/>
</dbReference>
<dbReference type="InterPro" id="IPR036919">
    <property type="entry name" value="Ribo_uL30_ferredoxin-like_sf"/>
</dbReference>
<dbReference type="Proteomes" id="UP000289738">
    <property type="component" value="Chromosome B05"/>
</dbReference>